<feature type="region of interest" description="Disordered" evidence="1">
    <location>
        <begin position="16"/>
        <end position="38"/>
    </location>
</feature>
<comment type="caution">
    <text evidence="2">The sequence shown here is derived from an EMBL/GenBank/DDBJ whole genome shotgun (WGS) entry which is preliminary data.</text>
</comment>
<accession>A0A645BRM3</accession>
<evidence type="ECO:0000313" key="2">
    <source>
        <dbReference type="EMBL" id="MPM64454.1"/>
    </source>
</evidence>
<dbReference type="AlphaFoldDB" id="A0A645BRM3"/>
<proteinExistence type="predicted"/>
<evidence type="ECO:0000256" key="1">
    <source>
        <dbReference type="SAM" id="MobiDB-lite"/>
    </source>
</evidence>
<protein>
    <submittedName>
        <fullName evidence="2">Uncharacterized protein</fullName>
    </submittedName>
</protein>
<feature type="compositionally biased region" description="Polar residues" evidence="1">
    <location>
        <begin position="19"/>
        <end position="38"/>
    </location>
</feature>
<gene>
    <name evidence="2" type="ORF">SDC9_111340</name>
</gene>
<dbReference type="EMBL" id="VSSQ01019962">
    <property type="protein sequence ID" value="MPM64454.1"/>
    <property type="molecule type" value="Genomic_DNA"/>
</dbReference>
<reference evidence="2" key="1">
    <citation type="submission" date="2019-08" db="EMBL/GenBank/DDBJ databases">
        <authorList>
            <person name="Kucharzyk K."/>
            <person name="Murdoch R.W."/>
            <person name="Higgins S."/>
            <person name="Loffler F."/>
        </authorList>
    </citation>
    <scope>NUCLEOTIDE SEQUENCE</scope>
</reference>
<name>A0A645BRM3_9ZZZZ</name>
<organism evidence="2">
    <name type="scientific">bioreactor metagenome</name>
    <dbReference type="NCBI Taxonomy" id="1076179"/>
    <lineage>
        <taxon>unclassified sequences</taxon>
        <taxon>metagenomes</taxon>
        <taxon>ecological metagenomes</taxon>
    </lineage>
</organism>
<sequence>MDEKYLQTVRELNAKSRKNAQVNSNKYSTQHINSSMNNEVDNTANFSAEEDINEVNTLNNISSMVSMDYVDSESFPTNK</sequence>